<dbReference type="Pfam" id="PF05691">
    <property type="entry name" value="Raffinose_syn"/>
    <property type="match status" value="1"/>
</dbReference>
<evidence type="ECO:0000313" key="2">
    <source>
        <dbReference type="EMBL" id="TCV02239.1"/>
    </source>
</evidence>
<comment type="caution">
    <text evidence="2">The sequence shown here is derived from an EMBL/GenBank/DDBJ whole genome shotgun (WGS) entry which is preliminary data.</text>
</comment>
<dbReference type="Proteomes" id="UP000295110">
    <property type="component" value="Unassembled WGS sequence"/>
</dbReference>
<dbReference type="EMBL" id="SMBU01000004">
    <property type="protein sequence ID" value="TCV02239.1"/>
    <property type="molecule type" value="Genomic_DNA"/>
</dbReference>
<keyword evidence="3" id="KW-1185">Reference proteome</keyword>
<evidence type="ECO:0000256" key="1">
    <source>
        <dbReference type="ARBA" id="ARBA00023277"/>
    </source>
</evidence>
<proteinExistence type="predicted"/>
<dbReference type="SUPFAM" id="SSF51445">
    <property type="entry name" value="(Trans)glycosidases"/>
    <property type="match status" value="1"/>
</dbReference>
<dbReference type="InterPro" id="IPR008811">
    <property type="entry name" value="Glycosyl_hydrolases_36"/>
</dbReference>
<protein>
    <submittedName>
        <fullName evidence="2">Raffinose synthase</fullName>
    </submittedName>
</protein>
<dbReference type="PANTHER" id="PTHR31268">
    <property type="match status" value="1"/>
</dbReference>
<dbReference type="AlphaFoldDB" id="A0A4R3VF19"/>
<sequence>MHNWQLDPADAALSSAGRTLLRLAPGWRLLDDASGVGCFLAPPDAEPAAYVEHPLGRFEALERFTSLQRFSPFWTRPAVGMAESAVQPETVWLLARDARGGGTLLVPLLDERTRFSLRAGPAGLAVAAETGDPDLACTGGAALFVAHGSDPHALVHAAAGAVAARLGGRLRAQRELPDFVDLFGWCTWDAFYKEVSPDRVLAGLRSLTDAGVPPRWLILDDGWQQWRQAASGEERLVAFAPNARFGRDLDALVRSAKQDFGVQRVIVWHALLGYWGGLDAEAFPAWGVRRVARSFGPGLLAQEPRWNVWPWGAQLGVPSTEGFAAFYDELHRSLASQGVDGVKVDAQGLLEGVSAGQGGRVALGAASRRALEASALRHFGGRLINCMACTPECLYQSRDSVLLRTSDDFFPNRPESHGLHLFANAMAGMWFGEFMLPDWDMFQSGHPRGAFHAAARAISGGPVYVSDGIGRHDAALLRKLVLSDGRVLRADGPGLPCPDSLFADPTREATLLKIFNRNGDAAVVGLFNAGETATLAGHAGPGDVPGLGADCIAFAHRLGRAWRCRTDTAPRFELAPGEWELVSFAPIERGVAVIGLADKFNSTAAVASRCWRDSGLDLTLRDGGRFLAWCEQAPLALHCDGAPHPFRHQDGLLGADLPTGGPRMLSLSFG</sequence>
<dbReference type="OrthoDB" id="9758822at2"/>
<organism evidence="2 3">
    <name type="scientific">Roseateles saccharophilus</name>
    <name type="common">Pseudomonas saccharophila</name>
    <dbReference type="NCBI Taxonomy" id="304"/>
    <lineage>
        <taxon>Bacteria</taxon>
        <taxon>Pseudomonadati</taxon>
        <taxon>Pseudomonadota</taxon>
        <taxon>Betaproteobacteria</taxon>
        <taxon>Burkholderiales</taxon>
        <taxon>Sphaerotilaceae</taxon>
        <taxon>Roseateles</taxon>
    </lineage>
</organism>
<name>A0A4R3VF19_ROSSA</name>
<keyword evidence="1" id="KW-0119">Carbohydrate metabolism</keyword>
<dbReference type="PANTHER" id="PTHR31268:SF32">
    <property type="entry name" value="GALACTINOL--SUCROSE GALACTOSYLTRANSFERASE 2-RELATED"/>
    <property type="match status" value="1"/>
</dbReference>
<evidence type="ECO:0000313" key="3">
    <source>
        <dbReference type="Proteomes" id="UP000295110"/>
    </source>
</evidence>
<gene>
    <name evidence="2" type="ORF">EV671_100412</name>
</gene>
<dbReference type="Gene3D" id="3.20.20.70">
    <property type="entry name" value="Aldolase class I"/>
    <property type="match status" value="1"/>
</dbReference>
<dbReference type="InterPro" id="IPR017853">
    <property type="entry name" value="GH"/>
</dbReference>
<accession>A0A4R3VF19</accession>
<dbReference type="InterPro" id="IPR013785">
    <property type="entry name" value="Aldolase_TIM"/>
</dbReference>
<reference evidence="2 3" key="1">
    <citation type="submission" date="2019-03" db="EMBL/GenBank/DDBJ databases">
        <title>Genomic Encyclopedia of Type Strains, Phase IV (KMG-IV): sequencing the most valuable type-strain genomes for metagenomic binning, comparative biology and taxonomic classification.</title>
        <authorList>
            <person name="Goeker M."/>
        </authorList>
    </citation>
    <scope>NUCLEOTIDE SEQUENCE [LARGE SCALE GENOMIC DNA]</scope>
    <source>
        <strain evidence="2 3">DSM 654</strain>
    </source>
</reference>
<dbReference type="RefSeq" id="WP_132570127.1">
    <property type="nucleotide sequence ID" value="NZ_CBCSGL010000063.1"/>
</dbReference>